<dbReference type="Pfam" id="PF18888">
    <property type="entry name" value="DUF5650"/>
    <property type="match status" value="4"/>
</dbReference>
<dbReference type="EMBL" id="AWFF01000100">
    <property type="protein sequence ID" value="KCZ50844.1"/>
    <property type="molecule type" value="Genomic_DNA"/>
</dbReference>
<comment type="caution">
    <text evidence="1">The sequence shown here is derived from an EMBL/GenBank/DDBJ whole genome shotgun (WGS) entry which is preliminary data.</text>
</comment>
<name>A0A062U2K1_9PROT</name>
<evidence type="ECO:0000313" key="1">
    <source>
        <dbReference type="EMBL" id="KCZ50844.1"/>
    </source>
</evidence>
<evidence type="ECO:0000313" key="2">
    <source>
        <dbReference type="Proteomes" id="UP000027037"/>
    </source>
</evidence>
<reference evidence="1 2" key="1">
    <citation type="journal article" date="2014" name="Antonie Van Leeuwenhoek">
        <title>Hyphomonas beringensis sp. nov. and Hyphomonas chukchiensis sp. nov., isolated from surface seawater of the Bering Sea and Chukchi Sea.</title>
        <authorList>
            <person name="Li C."/>
            <person name="Lai Q."/>
            <person name="Li G."/>
            <person name="Dong C."/>
            <person name="Wang J."/>
            <person name="Liao Y."/>
            <person name="Shao Z."/>
        </authorList>
    </citation>
    <scope>NUCLEOTIDE SEQUENCE [LARGE SCALE GENOMIC DNA]</scope>
    <source>
        <strain evidence="1 2">25B14_1</strain>
    </source>
</reference>
<proteinExistence type="predicted"/>
<dbReference type="eggNOG" id="COG5295">
    <property type="taxonomic scope" value="Bacteria"/>
</dbReference>
<organism evidence="1 2">
    <name type="scientific">Hyphomonas beringensis</name>
    <dbReference type="NCBI Taxonomy" id="1280946"/>
    <lineage>
        <taxon>Bacteria</taxon>
        <taxon>Pseudomonadati</taxon>
        <taxon>Pseudomonadota</taxon>
        <taxon>Alphaproteobacteria</taxon>
        <taxon>Hyphomonadales</taxon>
        <taxon>Hyphomonadaceae</taxon>
        <taxon>Hyphomonas</taxon>
    </lineage>
</organism>
<gene>
    <name evidence="1" type="ORF">HY29_18490</name>
</gene>
<protein>
    <submittedName>
        <fullName evidence="1">Uncharacterized protein</fullName>
    </submittedName>
</protein>
<keyword evidence="2" id="KW-1185">Reference proteome</keyword>
<dbReference type="InterPro" id="IPR043710">
    <property type="entry name" value="DUF5650"/>
</dbReference>
<dbReference type="AlphaFoldDB" id="A0A062U2K1"/>
<accession>A0A062U2K1</accession>
<dbReference type="Proteomes" id="UP000027037">
    <property type="component" value="Unassembled WGS sequence"/>
</dbReference>
<feature type="non-terminal residue" evidence="1">
    <location>
        <position position="1"/>
    </location>
</feature>
<sequence>GALISTLTGSHANDRVGYGGVTALTNGNYVVRTPLWGNDSEVRAGAVTWGDGTKGVAGVTAGAVTWGNGDGGTVGAVDDTNSLVGSTANDQVGEKGVTALTNGNYVVSSPKWNNIGASKAGAVTWGNGDGGTVGAVDDTNSLVGSTATDQVGVHGVTALTNGNYVVASGYWDSDTANNVG</sequence>
<feature type="non-terminal residue" evidence="1">
    <location>
        <position position="180"/>
    </location>
</feature>